<feature type="compositionally biased region" description="Polar residues" evidence="1">
    <location>
        <begin position="316"/>
        <end position="332"/>
    </location>
</feature>
<dbReference type="EMBL" id="JAZHXI010000017">
    <property type="protein sequence ID" value="KAL2062266.1"/>
    <property type="molecule type" value="Genomic_DNA"/>
</dbReference>
<reference evidence="3 4" key="1">
    <citation type="journal article" date="2024" name="Commun. Biol.">
        <title>Comparative genomic analysis of thermophilic fungi reveals convergent evolutionary adaptations and gene losses.</title>
        <authorList>
            <person name="Steindorff A.S."/>
            <person name="Aguilar-Pontes M.V."/>
            <person name="Robinson A.J."/>
            <person name="Andreopoulos B."/>
            <person name="LaButti K."/>
            <person name="Kuo A."/>
            <person name="Mondo S."/>
            <person name="Riley R."/>
            <person name="Otillar R."/>
            <person name="Haridas S."/>
            <person name="Lipzen A."/>
            <person name="Grimwood J."/>
            <person name="Schmutz J."/>
            <person name="Clum A."/>
            <person name="Reid I.D."/>
            <person name="Moisan M.C."/>
            <person name="Butler G."/>
            <person name="Nguyen T.T.M."/>
            <person name="Dewar K."/>
            <person name="Conant G."/>
            <person name="Drula E."/>
            <person name="Henrissat B."/>
            <person name="Hansel C."/>
            <person name="Singer S."/>
            <person name="Hutchinson M.I."/>
            <person name="de Vries R.P."/>
            <person name="Natvig D.O."/>
            <person name="Powell A.J."/>
            <person name="Tsang A."/>
            <person name="Grigoriev I.V."/>
        </authorList>
    </citation>
    <scope>NUCLEOTIDE SEQUENCE [LARGE SCALE GENOMIC DNA]</scope>
    <source>
        <strain evidence="3 4">CBS 494.80</strain>
    </source>
</reference>
<keyword evidence="4" id="KW-1185">Reference proteome</keyword>
<dbReference type="Proteomes" id="UP001595075">
    <property type="component" value="Unassembled WGS sequence"/>
</dbReference>
<comment type="caution">
    <text evidence="3">The sequence shown here is derived from an EMBL/GenBank/DDBJ whole genome shotgun (WGS) entry which is preliminary data.</text>
</comment>
<feature type="region of interest" description="Disordered" evidence="1">
    <location>
        <begin position="226"/>
        <end position="378"/>
    </location>
</feature>
<proteinExistence type="predicted"/>
<feature type="region of interest" description="Disordered" evidence="1">
    <location>
        <begin position="390"/>
        <end position="409"/>
    </location>
</feature>
<feature type="region of interest" description="Disordered" evidence="1">
    <location>
        <begin position="432"/>
        <end position="580"/>
    </location>
</feature>
<feature type="compositionally biased region" description="Low complexity" evidence="1">
    <location>
        <begin position="390"/>
        <end position="400"/>
    </location>
</feature>
<feature type="compositionally biased region" description="Polar residues" evidence="1">
    <location>
        <begin position="143"/>
        <end position="152"/>
    </location>
</feature>
<feature type="compositionally biased region" description="Basic and acidic residues" evidence="1">
    <location>
        <begin position="432"/>
        <end position="442"/>
    </location>
</feature>
<feature type="compositionally biased region" description="Polar residues" evidence="1">
    <location>
        <begin position="482"/>
        <end position="492"/>
    </location>
</feature>
<feature type="compositionally biased region" description="Polar residues" evidence="1">
    <location>
        <begin position="83"/>
        <end position="95"/>
    </location>
</feature>
<sequence length="691" mass="74551">MAAFGSMSVGSKFGIVFGCLIGAAFIAGLMTLAWSKRKLRKDTKKAGSEAPTRSGEEKLVSSATGEGDPYGARAIEDGYFGGVSQSRPSSPTPSYVLSPDTPVVDWSKSEGTGGHSASSSTNSLPRSLAPSSLNHTKRKPSPLSLQPPNANPSAMGGLGGSYLPPLPSPRSLNSFKGISPTNYTFDEGDTPRWVSPLDIHFSRPLTPKDRPTSYLPKLHFPGEIEKTGLFVPSPRSSLRHMKSESESIASATASIAPRLPVRSSSRGAKSPMLSVFPPMPHSLPSRASRGGPRSIFPANEDLDQPSTRRSPKDGKTSPQSVPLNDLTPQIATTEEFYFPQDTRSPPSPKQSSSPAKQWDPTLPTFPGPVRCNDSFPPPEAVMRDPVVNVQHVSVSQPSHVRNSSTGAIEIRQNRISASSSIYSTRTSILEYKKDATSSDRSRSRSRSISIVPKADSRNRSASTSEIETRSTSSNTITRARESVNQQHNRTPPSDSPKNRRSRDRDQIRYDPTSTNRTRSGSVQGRDIEFARPGESPFSNSNAMKHSLKSSTSSTSSRSSSYSDTTEDTPQVPQLPSLPPQLVLPVLDLQPGRLRSESETSQGSVSDFYDAYYRQSMLEQKASTANSVPASNVLLGSHSLGVNSRPQGFIGPVVKEGSGRRPAPMRVGETIMEVVSPFPSPLAEKQTFPDMI</sequence>
<feature type="transmembrane region" description="Helical" evidence="2">
    <location>
        <begin position="13"/>
        <end position="35"/>
    </location>
</feature>
<protein>
    <submittedName>
        <fullName evidence="3">Uncharacterized protein</fullName>
    </submittedName>
</protein>
<evidence type="ECO:0000256" key="1">
    <source>
        <dbReference type="SAM" id="MobiDB-lite"/>
    </source>
</evidence>
<keyword evidence="2" id="KW-1133">Transmembrane helix</keyword>
<evidence type="ECO:0000256" key="2">
    <source>
        <dbReference type="SAM" id="Phobius"/>
    </source>
</evidence>
<gene>
    <name evidence="3" type="ORF">VTL71DRAFT_6532</name>
</gene>
<feature type="region of interest" description="Disordered" evidence="1">
    <location>
        <begin position="38"/>
        <end position="165"/>
    </location>
</feature>
<keyword evidence="2" id="KW-0472">Membrane</keyword>
<feature type="compositionally biased region" description="Polar residues" evidence="1">
    <location>
        <begin position="511"/>
        <end position="522"/>
    </location>
</feature>
<evidence type="ECO:0000313" key="3">
    <source>
        <dbReference type="EMBL" id="KAL2062266.1"/>
    </source>
</evidence>
<feature type="compositionally biased region" description="Low complexity" evidence="1">
    <location>
        <begin position="459"/>
        <end position="477"/>
    </location>
</feature>
<feature type="compositionally biased region" description="Polar residues" evidence="1">
    <location>
        <begin position="115"/>
        <end position="134"/>
    </location>
</feature>
<evidence type="ECO:0000313" key="4">
    <source>
        <dbReference type="Proteomes" id="UP001595075"/>
    </source>
</evidence>
<organism evidence="3 4">
    <name type="scientific">Oculimacula yallundae</name>
    <dbReference type="NCBI Taxonomy" id="86028"/>
    <lineage>
        <taxon>Eukaryota</taxon>
        <taxon>Fungi</taxon>
        <taxon>Dikarya</taxon>
        <taxon>Ascomycota</taxon>
        <taxon>Pezizomycotina</taxon>
        <taxon>Leotiomycetes</taxon>
        <taxon>Helotiales</taxon>
        <taxon>Ploettnerulaceae</taxon>
        <taxon>Oculimacula</taxon>
    </lineage>
</organism>
<keyword evidence="2" id="KW-0812">Transmembrane</keyword>
<feature type="compositionally biased region" description="Low complexity" evidence="1">
    <location>
        <begin position="548"/>
        <end position="580"/>
    </location>
</feature>
<feature type="compositionally biased region" description="Low complexity" evidence="1">
    <location>
        <begin position="246"/>
        <end position="256"/>
    </location>
</feature>
<accession>A0ABR4BYS0</accession>
<name>A0ABR4BYS0_9HELO</name>